<organism evidence="1 2">
    <name type="scientific">Rhypophila decipiens</name>
    <dbReference type="NCBI Taxonomy" id="261697"/>
    <lineage>
        <taxon>Eukaryota</taxon>
        <taxon>Fungi</taxon>
        <taxon>Dikarya</taxon>
        <taxon>Ascomycota</taxon>
        <taxon>Pezizomycotina</taxon>
        <taxon>Sordariomycetes</taxon>
        <taxon>Sordariomycetidae</taxon>
        <taxon>Sordariales</taxon>
        <taxon>Naviculisporaceae</taxon>
        <taxon>Rhypophila</taxon>
    </lineage>
</organism>
<evidence type="ECO:0000313" key="2">
    <source>
        <dbReference type="Proteomes" id="UP001301769"/>
    </source>
</evidence>
<dbReference type="AlphaFoldDB" id="A0AAN6XWN9"/>
<evidence type="ECO:0000313" key="1">
    <source>
        <dbReference type="EMBL" id="KAK4208294.1"/>
    </source>
</evidence>
<protein>
    <submittedName>
        <fullName evidence="1">Uncharacterized protein</fullName>
    </submittedName>
</protein>
<sequence>MNNVQSGIGVADDIRKAQEAEVGAGTESRSRDTIDNIADITGGDFPNMQAFESIQQWDYLLTAIEKRMESAGNKPTGERLPPISPEIAGTIKVCQFARDFLTRARRPTWSFVAPGIRTFTDETIREIYSDQSPDSRRLSVIFEGDDYASLLLPGEKVPPDDGAKYDLLPGVGGSGGHGNAKDFDKVWGWSHMAVDRRAGLYITFPDEWDGDWFERNTNLGNMDWKY</sequence>
<comment type="caution">
    <text evidence="1">The sequence shown here is derived from an EMBL/GenBank/DDBJ whole genome shotgun (WGS) entry which is preliminary data.</text>
</comment>
<keyword evidence="2" id="KW-1185">Reference proteome</keyword>
<name>A0AAN6XWN9_9PEZI</name>
<dbReference type="EMBL" id="MU858250">
    <property type="protein sequence ID" value="KAK4208294.1"/>
    <property type="molecule type" value="Genomic_DNA"/>
</dbReference>
<gene>
    <name evidence="1" type="ORF">QBC37DRAFT_453394</name>
</gene>
<accession>A0AAN6XWN9</accession>
<reference evidence="1" key="1">
    <citation type="journal article" date="2023" name="Mol. Phylogenet. Evol.">
        <title>Genome-scale phylogeny and comparative genomics of the fungal order Sordariales.</title>
        <authorList>
            <person name="Hensen N."/>
            <person name="Bonometti L."/>
            <person name="Westerberg I."/>
            <person name="Brannstrom I.O."/>
            <person name="Guillou S."/>
            <person name="Cros-Aarteil S."/>
            <person name="Calhoun S."/>
            <person name="Haridas S."/>
            <person name="Kuo A."/>
            <person name="Mondo S."/>
            <person name="Pangilinan J."/>
            <person name="Riley R."/>
            <person name="LaButti K."/>
            <person name="Andreopoulos B."/>
            <person name="Lipzen A."/>
            <person name="Chen C."/>
            <person name="Yan M."/>
            <person name="Daum C."/>
            <person name="Ng V."/>
            <person name="Clum A."/>
            <person name="Steindorff A."/>
            <person name="Ohm R.A."/>
            <person name="Martin F."/>
            <person name="Silar P."/>
            <person name="Natvig D.O."/>
            <person name="Lalanne C."/>
            <person name="Gautier V."/>
            <person name="Ament-Velasquez S.L."/>
            <person name="Kruys A."/>
            <person name="Hutchinson M.I."/>
            <person name="Powell A.J."/>
            <person name="Barry K."/>
            <person name="Miller A.N."/>
            <person name="Grigoriev I.V."/>
            <person name="Debuchy R."/>
            <person name="Gladieux P."/>
            <person name="Hiltunen Thoren M."/>
            <person name="Johannesson H."/>
        </authorList>
    </citation>
    <scope>NUCLEOTIDE SEQUENCE</scope>
    <source>
        <strain evidence="1">PSN293</strain>
    </source>
</reference>
<proteinExistence type="predicted"/>
<dbReference type="Proteomes" id="UP001301769">
    <property type="component" value="Unassembled WGS sequence"/>
</dbReference>
<reference evidence="1" key="2">
    <citation type="submission" date="2023-05" db="EMBL/GenBank/DDBJ databases">
        <authorList>
            <consortium name="Lawrence Berkeley National Laboratory"/>
            <person name="Steindorff A."/>
            <person name="Hensen N."/>
            <person name="Bonometti L."/>
            <person name="Westerberg I."/>
            <person name="Brannstrom I.O."/>
            <person name="Guillou S."/>
            <person name="Cros-Aarteil S."/>
            <person name="Calhoun S."/>
            <person name="Haridas S."/>
            <person name="Kuo A."/>
            <person name="Mondo S."/>
            <person name="Pangilinan J."/>
            <person name="Riley R."/>
            <person name="Labutti K."/>
            <person name="Andreopoulos B."/>
            <person name="Lipzen A."/>
            <person name="Chen C."/>
            <person name="Yanf M."/>
            <person name="Daum C."/>
            <person name="Ng V."/>
            <person name="Clum A."/>
            <person name="Ohm R."/>
            <person name="Martin F."/>
            <person name="Silar P."/>
            <person name="Natvig D."/>
            <person name="Lalanne C."/>
            <person name="Gautier V."/>
            <person name="Ament-Velasquez S.L."/>
            <person name="Kruys A."/>
            <person name="Hutchinson M.I."/>
            <person name="Powell A.J."/>
            <person name="Barry K."/>
            <person name="Miller A.N."/>
            <person name="Grigoriev I.V."/>
            <person name="Debuchy R."/>
            <person name="Gladieux P."/>
            <person name="Thoren M.H."/>
            <person name="Johannesson H."/>
        </authorList>
    </citation>
    <scope>NUCLEOTIDE SEQUENCE</scope>
    <source>
        <strain evidence="1">PSN293</strain>
    </source>
</reference>